<dbReference type="InterPro" id="IPR027417">
    <property type="entry name" value="P-loop_NTPase"/>
</dbReference>
<protein>
    <submittedName>
        <fullName evidence="15">ABC export transporter fused inner membrane and ATPases</fullName>
    </submittedName>
</protein>
<feature type="transmembrane region" description="Helical" evidence="11">
    <location>
        <begin position="281"/>
        <end position="303"/>
    </location>
</feature>
<dbReference type="AlphaFoldDB" id="A0A916XEJ5"/>
<evidence type="ECO:0000259" key="12">
    <source>
        <dbReference type="PROSITE" id="PS50893"/>
    </source>
</evidence>
<dbReference type="Pfam" id="PF00005">
    <property type="entry name" value="ABC_tran"/>
    <property type="match status" value="1"/>
</dbReference>
<dbReference type="InterPro" id="IPR003593">
    <property type="entry name" value="AAA+_ATPase"/>
</dbReference>
<evidence type="ECO:0000256" key="9">
    <source>
        <dbReference type="ARBA" id="ARBA00022989"/>
    </source>
</evidence>
<evidence type="ECO:0000259" key="14">
    <source>
        <dbReference type="PROSITE" id="PS50990"/>
    </source>
</evidence>
<evidence type="ECO:0000256" key="10">
    <source>
        <dbReference type="ARBA" id="ARBA00023136"/>
    </source>
</evidence>
<keyword evidence="5" id="KW-0762">Sugar transport</keyword>
<keyword evidence="16" id="KW-1185">Reference proteome</keyword>
<dbReference type="InterPro" id="IPR011527">
    <property type="entry name" value="ABC1_TM_dom"/>
</dbReference>
<dbReference type="InterPro" id="IPR036640">
    <property type="entry name" value="ABC1_TM_sf"/>
</dbReference>
<comment type="caution">
    <text evidence="15">The sequence shown here is derived from an EMBL/GenBank/DDBJ whole genome shotgun (WGS) entry which is preliminary data.</text>
</comment>
<dbReference type="PANTHER" id="PTHR24221">
    <property type="entry name" value="ATP-BINDING CASSETTE SUB-FAMILY B"/>
    <property type="match status" value="1"/>
</dbReference>
<dbReference type="InterPro" id="IPR005074">
    <property type="entry name" value="Peptidase_C39"/>
</dbReference>
<evidence type="ECO:0000256" key="1">
    <source>
        <dbReference type="ARBA" id="ARBA00004651"/>
    </source>
</evidence>
<dbReference type="Pfam" id="PF00664">
    <property type="entry name" value="ABC_membrane"/>
    <property type="match status" value="1"/>
</dbReference>
<dbReference type="GO" id="GO:0140359">
    <property type="term" value="F:ABC-type transporter activity"/>
    <property type="evidence" value="ECO:0007669"/>
    <property type="project" value="InterPro"/>
</dbReference>
<gene>
    <name evidence="15" type="ORF">GCM10010994_27870</name>
</gene>
<dbReference type="SUPFAM" id="SSF90123">
    <property type="entry name" value="ABC transporter transmembrane region"/>
    <property type="match status" value="1"/>
</dbReference>
<comment type="similarity">
    <text evidence="2">Belongs to the ABC transporter superfamily.</text>
</comment>
<feature type="transmembrane region" description="Helical" evidence="11">
    <location>
        <begin position="413"/>
        <end position="437"/>
    </location>
</feature>
<dbReference type="PROSITE" id="PS50929">
    <property type="entry name" value="ABC_TM1F"/>
    <property type="match status" value="1"/>
</dbReference>
<dbReference type="InterPro" id="IPR039421">
    <property type="entry name" value="Type_1_exporter"/>
</dbReference>
<keyword evidence="9 11" id="KW-1133">Transmembrane helix</keyword>
<evidence type="ECO:0000256" key="4">
    <source>
        <dbReference type="ARBA" id="ARBA00022475"/>
    </source>
</evidence>
<dbReference type="PANTHER" id="PTHR24221:SF647">
    <property type="entry name" value="BLL6336 PROTEIN"/>
    <property type="match status" value="1"/>
</dbReference>
<dbReference type="GO" id="GO:0008233">
    <property type="term" value="F:peptidase activity"/>
    <property type="evidence" value="ECO:0007669"/>
    <property type="project" value="InterPro"/>
</dbReference>
<evidence type="ECO:0000256" key="11">
    <source>
        <dbReference type="SAM" id="Phobius"/>
    </source>
</evidence>
<evidence type="ECO:0000256" key="3">
    <source>
        <dbReference type="ARBA" id="ARBA00022448"/>
    </source>
</evidence>
<feature type="transmembrane region" description="Helical" evidence="11">
    <location>
        <begin position="309"/>
        <end position="333"/>
    </location>
</feature>
<accession>A0A916XEJ5</accession>
<dbReference type="CDD" id="cd18783">
    <property type="entry name" value="ABC_6TM_PrtD_LapB_HlyB_like"/>
    <property type="match status" value="1"/>
</dbReference>
<dbReference type="GO" id="GO:0005524">
    <property type="term" value="F:ATP binding"/>
    <property type="evidence" value="ECO:0007669"/>
    <property type="project" value="UniProtKB-KW"/>
</dbReference>
<dbReference type="GO" id="GO:0006508">
    <property type="term" value="P:proteolysis"/>
    <property type="evidence" value="ECO:0007669"/>
    <property type="project" value="InterPro"/>
</dbReference>
<dbReference type="GO" id="GO:0005886">
    <property type="term" value="C:plasma membrane"/>
    <property type="evidence" value="ECO:0007669"/>
    <property type="project" value="UniProtKB-SubCell"/>
</dbReference>
<dbReference type="SMART" id="SM00382">
    <property type="entry name" value="AAA"/>
    <property type="match status" value="1"/>
</dbReference>
<keyword evidence="6 11" id="KW-0812">Transmembrane</keyword>
<evidence type="ECO:0000313" key="15">
    <source>
        <dbReference type="EMBL" id="GGC67686.1"/>
    </source>
</evidence>
<dbReference type="GO" id="GO:0016887">
    <property type="term" value="F:ATP hydrolysis activity"/>
    <property type="evidence" value="ECO:0007669"/>
    <property type="project" value="InterPro"/>
</dbReference>
<dbReference type="Gene3D" id="3.90.70.10">
    <property type="entry name" value="Cysteine proteinases"/>
    <property type="match status" value="1"/>
</dbReference>
<keyword evidence="7" id="KW-0547">Nucleotide-binding</keyword>
<dbReference type="Proteomes" id="UP000637002">
    <property type="component" value="Unassembled WGS sequence"/>
</dbReference>
<dbReference type="PROSITE" id="PS50893">
    <property type="entry name" value="ABC_TRANSPORTER_2"/>
    <property type="match status" value="1"/>
</dbReference>
<name>A0A916XEJ5_9HYPH</name>
<organism evidence="15 16">
    <name type="scientific">Chelatococcus reniformis</name>
    <dbReference type="NCBI Taxonomy" id="1494448"/>
    <lineage>
        <taxon>Bacteria</taxon>
        <taxon>Pseudomonadati</taxon>
        <taxon>Pseudomonadota</taxon>
        <taxon>Alphaproteobacteria</taxon>
        <taxon>Hyphomicrobiales</taxon>
        <taxon>Chelatococcaceae</taxon>
        <taxon>Chelatococcus</taxon>
    </lineage>
</organism>
<feature type="domain" description="ABC transmembrane type-1" evidence="13">
    <location>
        <begin position="175"/>
        <end position="456"/>
    </location>
</feature>
<evidence type="ECO:0000256" key="6">
    <source>
        <dbReference type="ARBA" id="ARBA00022692"/>
    </source>
</evidence>
<comment type="subcellular location">
    <subcellularLocation>
        <location evidence="1">Cell membrane</location>
        <topology evidence="1">Multi-pass membrane protein</topology>
    </subcellularLocation>
</comment>
<feature type="domain" description="Peptidase C39" evidence="14">
    <location>
        <begin position="10"/>
        <end position="143"/>
    </location>
</feature>
<dbReference type="InterPro" id="IPR017871">
    <property type="entry name" value="ABC_transporter-like_CS"/>
</dbReference>
<dbReference type="PROSITE" id="PS00211">
    <property type="entry name" value="ABC_TRANSPORTER_1"/>
    <property type="match status" value="1"/>
</dbReference>
<dbReference type="Gene3D" id="3.40.50.300">
    <property type="entry name" value="P-loop containing nucleotide triphosphate hydrolases"/>
    <property type="match status" value="1"/>
</dbReference>
<dbReference type="Gene3D" id="1.20.1560.10">
    <property type="entry name" value="ABC transporter type 1, transmembrane domain"/>
    <property type="match status" value="1"/>
</dbReference>
<dbReference type="GO" id="GO:0034040">
    <property type="term" value="F:ATPase-coupled lipid transmembrane transporter activity"/>
    <property type="evidence" value="ECO:0007669"/>
    <property type="project" value="TreeGrafter"/>
</dbReference>
<dbReference type="Pfam" id="PF03412">
    <property type="entry name" value="Peptidase_C39"/>
    <property type="match status" value="1"/>
</dbReference>
<reference evidence="15" key="1">
    <citation type="journal article" date="2014" name="Int. J. Syst. Evol. Microbiol.">
        <title>Complete genome sequence of Corynebacterium casei LMG S-19264T (=DSM 44701T), isolated from a smear-ripened cheese.</title>
        <authorList>
            <consortium name="US DOE Joint Genome Institute (JGI-PGF)"/>
            <person name="Walter F."/>
            <person name="Albersmeier A."/>
            <person name="Kalinowski J."/>
            <person name="Ruckert C."/>
        </authorList>
    </citation>
    <scope>NUCLEOTIDE SEQUENCE</scope>
    <source>
        <strain evidence="15">CGMCC 1.12919</strain>
    </source>
</reference>
<feature type="domain" description="ABC transporter" evidence="12">
    <location>
        <begin position="489"/>
        <end position="724"/>
    </location>
</feature>
<evidence type="ECO:0000256" key="2">
    <source>
        <dbReference type="ARBA" id="ARBA00005417"/>
    </source>
</evidence>
<dbReference type="FunFam" id="3.40.50.300:FF:000221">
    <property type="entry name" value="Multidrug ABC transporter ATP-binding protein"/>
    <property type="match status" value="1"/>
</dbReference>
<evidence type="ECO:0000256" key="8">
    <source>
        <dbReference type="ARBA" id="ARBA00022840"/>
    </source>
</evidence>
<dbReference type="InterPro" id="IPR003439">
    <property type="entry name" value="ABC_transporter-like_ATP-bd"/>
</dbReference>
<sequence length="745" mass="82481">MMSEVLDRDQSNAGPADGRGGSLMQSFILAARQIGVHLDAGDIIRDHALASDDLSPADLVSLAGKYGFRAKSLKLDWARVLKLREALPAVVLLKNGYSLVLMSARETPGASEVVLKDPSVPDAPILVDRFQFEEAWTGEVILLQQRYSAEQAERPFSFGYVASLVFREKAIVREVAIAAIFLSFLALAPMLFIRLLLDRVLHHHSLSTFTALCIGMVVLTLFEMVLLAVRKTLILHLSAKVDAQLSLRIFHKVLRLPMDVFERTPVGIIIRDISEVWKIRTFLTGTLLGTVLDSFTLFVFLPVMFFIDFWLTVVVIGVAMLIMLWIAVMLPVFRTRSMAAMKAEGDRGAFLVETLQGMRTVKTLSLDARQRRRWDQLVAYAARTRLQEGLVGNLIETVVIPLERFMQYGTIAIAIYLAVAGGDAVQAGSVMAFYILVSRVCAPLRGLGSLLQQYDQTKSAVAIVGALMNRPDEEGRSGHGVRAPLKGEIEFSDVRFRYPGAVSNALDDVTFSINQGQTLGIMGRSGSGKTTLTRVLQRLHSDFEGLIKIDGVDIREYEVDHLRRSLGVVLQDNFLFGGTIRENIAITKPDATYEEVVTAARLAGAEEFIDRLPRSYETMIYEGSSNLSGGQRQRLAIARALITNPRILILDEATSALDPESEAIINANLAKICQGRTVIVISHRLASLTRSDRILVMEKGAVNDMGTHEELLARSEIYSDLWYQQNGHITQSEPNLRLLRGRDAA</sequence>
<keyword evidence="4" id="KW-1003">Cell membrane</keyword>
<evidence type="ECO:0000313" key="16">
    <source>
        <dbReference type="Proteomes" id="UP000637002"/>
    </source>
</evidence>
<dbReference type="EMBL" id="BMGG01000004">
    <property type="protein sequence ID" value="GGC67686.1"/>
    <property type="molecule type" value="Genomic_DNA"/>
</dbReference>
<evidence type="ECO:0000256" key="7">
    <source>
        <dbReference type="ARBA" id="ARBA00022741"/>
    </source>
</evidence>
<dbReference type="CDD" id="cd02259">
    <property type="entry name" value="Peptidase_C39_like"/>
    <property type="match status" value="1"/>
</dbReference>
<feature type="transmembrane region" description="Helical" evidence="11">
    <location>
        <begin position="209"/>
        <end position="229"/>
    </location>
</feature>
<keyword evidence="3" id="KW-0813">Transport</keyword>
<keyword evidence="10 11" id="KW-0472">Membrane</keyword>
<evidence type="ECO:0000256" key="5">
    <source>
        <dbReference type="ARBA" id="ARBA00022597"/>
    </source>
</evidence>
<dbReference type="PROSITE" id="PS50990">
    <property type="entry name" value="PEPTIDASE_C39"/>
    <property type="match status" value="1"/>
</dbReference>
<feature type="transmembrane region" description="Helical" evidence="11">
    <location>
        <begin position="175"/>
        <end position="197"/>
    </location>
</feature>
<evidence type="ECO:0000259" key="13">
    <source>
        <dbReference type="PROSITE" id="PS50929"/>
    </source>
</evidence>
<proteinExistence type="inferred from homology"/>
<keyword evidence="8" id="KW-0067">ATP-binding</keyword>
<reference evidence="15" key="2">
    <citation type="submission" date="2020-09" db="EMBL/GenBank/DDBJ databases">
        <authorList>
            <person name="Sun Q."/>
            <person name="Zhou Y."/>
        </authorList>
    </citation>
    <scope>NUCLEOTIDE SEQUENCE</scope>
    <source>
        <strain evidence="15">CGMCC 1.12919</strain>
    </source>
</reference>
<dbReference type="SUPFAM" id="SSF52540">
    <property type="entry name" value="P-loop containing nucleoside triphosphate hydrolases"/>
    <property type="match status" value="1"/>
</dbReference>